<sequence>MTATALRSLSDAPPMLLCCANASASAHPLMRAHGSFSVNLLAEEQAETGVPMLRGAVANFGCGLQAEHVHATHSITVGTVRGLSLRAGTPLLI</sequence>
<keyword evidence="4" id="KW-1185">Reference proteome</keyword>
<dbReference type="EMBL" id="JACTUZ010000147">
    <property type="protein sequence ID" value="MBC9179438.1"/>
    <property type="molecule type" value="Genomic_DNA"/>
</dbReference>
<evidence type="ECO:0000313" key="3">
    <source>
        <dbReference type="EMBL" id="MBC9179438.1"/>
    </source>
</evidence>
<dbReference type="PANTHER" id="PTHR30466:SF1">
    <property type="entry name" value="FMN REDUCTASE (NADH) RUTF"/>
    <property type="match status" value="1"/>
</dbReference>
<reference evidence="3 4" key="1">
    <citation type="journal article" date="2009" name="Int. J. Syst. Evol. Microbiol.">
        <title>Transfer of Teichococcus ludipueritiae and Muricoccus roseus to the genus Roseomonas, as Roseomonas ludipueritiae comb. nov. and Roseomonas rosea comb. nov., respectively, and emended description of the genus Roseomonas.</title>
        <authorList>
            <person name="Sanchez-Porro C."/>
            <person name="Gallego V."/>
            <person name="Busse H.J."/>
            <person name="Kampfer P."/>
            <person name="Ventosa A."/>
        </authorList>
    </citation>
    <scope>NUCLEOTIDE SEQUENCE [LARGE SCALE GENOMIC DNA]</scope>
    <source>
        <strain evidence="3 4">DSM 14915</strain>
    </source>
</reference>
<dbReference type="InterPro" id="IPR012349">
    <property type="entry name" value="Split_barrel_FMN-bd"/>
</dbReference>
<dbReference type="SUPFAM" id="SSF50475">
    <property type="entry name" value="FMN-binding split barrel"/>
    <property type="match status" value="1"/>
</dbReference>
<organism evidence="3 4">
    <name type="scientific">Pseudoroseomonas ludipueritiae</name>
    <dbReference type="NCBI Taxonomy" id="198093"/>
    <lineage>
        <taxon>Bacteria</taxon>
        <taxon>Pseudomonadati</taxon>
        <taxon>Pseudomonadota</taxon>
        <taxon>Alphaproteobacteria</taxon>
        <taxon>Acetobacterales</taxon>
        <taxon>Acetobacteraceae</taxon>
        <taxon>Pseudoroseomonas</taxon>
    </lineage>
</organism>
<feature type="domain" description="Flavin reductase like" evidence="2">
    <location>
        <begin position="1"/>
        <end position="90"/>
    </location>
</feature>
<dbReference type="SMART" id="SM00903">
    <property type="entry name" value="Flavin_Reduct"/>
    <property type="match status" value="1"/>
</dbReference>
<protein>
    <submittedName>
        <fullName evidence="3">Flavin reductase family protein</fullName>
    </submittedName>
</protein>
<evidence type="ECO:0000259" key="2">
    <source>
        <dbReference type="SMART" id="SM00903"/>
    </source>
</evidence>
<dbReference type="Proteomes" id="UP000603940">
    <property type="component" value="Unassembled WGS sequence"/>
</dbReference>
<evidence type="ECO:0000313" key="4">
    <source>
        <dbReference type="Proteomes" id="UP000603940"/>
    </source>
</evidence>
<dbReference type="InterPro" id="IPR002563">
    <property type="entry name" value="Flavin_Rdtase-like_dom"/>
</dbReference>
<dbReference type="Pfam" id="PF01613">
    <property type="entry name" value="Flavin_Reduct"/>
    <property type="match status" value="1"/>
</dbReference>
<comment type="caution">
    <text evidence="3">The sequence shown here is derived from an EMBL/GenBank/DDBJ whole genome shotgun (WGS) entry which is preliminary data.</text>
</comment>
<dbReference type="Gene3D" id="2.30.110.10">
    <property type="entry name" value="Electron Transport, Fmn-binding Protein, Chain A"/>
    <property type="match status" value="1"/>
</dbReference>
<gene>
    <name evidence="3" type="ORF">IBL25_21075</name>
</gene>
<dbReference type="PANTHER" id="PTHR30466">
    <property type="entry name" value="FLAVIN REDUCTASE"/>
    <property type="match status" value="1"/>
</dbReference>
<accession>A0ABR7RCN4</accession>
<proteinExistence type="predicted"/>
<evidence type="ECO:0000256" key="1">
    <source>
        <dbReference type="ARBA" id="ARBA00023002"/>
    </source>
</evidence>
<dbReference type="RefSeq" id="WP_187780471.1">
    <property type="nucleotide sequence ID" value="NZ_JACTUZ010000147.1"/>
</dbReference>
<keyword evidence="1" id="KW-0560">Oxidoreductase</keyword>
<dbReference type="InterPro" id="IPR050268">
    <property type="entry name" value="NADH-dep_flavin_reductase"/>
</dbReference>
<name>A0ABR7RCN4_9PROT</name>